<keyword evidence="6" id="KW-1185">Reference proteome</keyword>
<dbReference type="InterPro" id="IPR002227">
    <property type="entry name" value="Tyrosinase_Cu-bd"/>
</dbReference>
<dbReference type="InterPro" id="IPR050316">
    <property type="entry name" value="Tyrosinase/Hemocyanin"/>
</dbReference>
<accession>A0ABD2QHI1</accession>
<gene>
    <name evidence="5" type="ORF">Ciccas_003497</name>
</gene>
<evidence type="ECO:0000256" key="1">
    <source>
        <dbReference type="ARBA" id="ARBA00022723"/>
    </source>
</evidence>
<dbReference type="InterPro" id="IPR008922">
    <property type="entry name" value="Di-copper_centre_dom_sf"/>
</dbReference>
<comment type="caution">
    <text evidence="5">The sequence shown here is derived from an EMBL/GenBank/DDBJ whole genome shotgun (WGS) entry which is preliminary data.</text>
</comment>
<dbReference type="PROSITE" id="PS00498">
    <property type="entry name" value="TYROSINASE_2"/>
    <property type="match status" value="1"/>
</dbReference>
<proteinExistence type="predicted"/>
<protein>
    <recommendedName>
        <fullName evidence="4">Tyrosinase copper-binding domain-containing protein</fullName>
    </recommendedName>
</protein>
<dbReference type="Pfam" id="PF00264">
    <property type="entry name" value="Tyrosinase"/>
    <property type="match status" value="1"/>
</dbReference>
<sequence length="455" mass="52465">MKMLSSNRSPTLVLVLLYLACQVSALVPIQCVHNVTSHAKVCCPVSENNHMVCGGPSRGHCQEIMVSEEHIPSVFVIDDRVFWPTRFFKHGCQCKGNFYGVSCDECWFGWKGKNCDIPEKRIRKDIRSLTEKELFVFKDVVRRSSFWPSGYVVVDESDNEHTDPLNNPKWEEASVHYFVAFSHRYGSRSTLYKNSQDCSLYGILDFNHDGHYHNVHDFAFPYWDWVGMDSCDICTNKYIGAEGKEDEYGVRIHPNHPWTNMTEYCYEPNDGMVCYGCQRSGMESKVTRSFNSFDFADQDDYDFVLNLKNYFVPGERDNPNCESFHMALEGFCGRPGSDGTKLWTHNKFHNMIDGSMCCSSTATNDPIFILHHTFMDKLFAIWYMKHKPALEDFPQKGVRPGHCRDCFMIGFIPPARNSDMFIDHRVLGYDYDNYLIATHATNKKGVLDVLNTLKH</sequence>
<evidence type="ECO:0000256" key="3">
    <source>
        <dbReference type="SAM" id="SignalP"/>
    </source>
</evidence>
<dbReference type="Proteomes" id="UP001626550">
    <property type="component" value="Unassembled WGS sequence"/>
</dbReference>
<dbReference type="PANTHER" id="PTHR11474:SF126">
    <property type="entry name" value="TYROSINASE-LIKE PROTEIN TYR-1-RELATED"/>
    <property type="match status" value="1"/>
</dbReference>
<evidence type="ECO:0000313" key="6">
    <source>
        <dbReference type="Proteomes" id="UP001626550"/>
    </source>
</evidence>
<dbReference type="Gene3D" id="1.10.1280.10">
    <property type="entry name" value="Di-copper center containing domain from catechol oxidase"/>
    <property type="match status" value="1"/>
</dbReference>
<dbReference type="EMBL" id="JBJKFK010000320">
    <property type="protein sequence ID" value="KAL3317841.1"/>
    <property type="molecule type" value="Genomic_DNA"/>
</dbReference>
<dbReference type="AlphaFoldDB" id="A0ABD2QHI1"/>
<feature type="signal peptide" evidence="3">
    <location>
        <begin position="1"/>
        <end position="25"/>
    </location>
</feature>
<dbReference type="PRINTS" id="PR00092">
    <property type="entry name" value="TYROSINASE"/>
</dbReference>
<dbReference type="PANTHER" id="PTHR11474">
    <property type="entry name" value="TYROSINASE FAMILY MEMBER"/>
    <property type="match status" value="1"/>
</dbReference>
<evidence type="ECO:0000256" key="2">
    <source>
        <dbReference type="ARBA" id="ARBA00023008"/>
    </source>
</evidence>
<dbReference type="SUPFAM" id="SSF48056">
    <property type="entry name" value="Di-copper centre-containing domain"/>
    <property type="match status" value="1"/>
</dbReference>
<evidence type="ECO:0000313" key="5">
    <source>
        <dbReference type="EMBL" id="KAL3317841.1"/>
    </source>
</evidence>
<reference evidence="5 6" key="1">
    <citation type="submission" date="2024-11" db="EMBL/GenBank/DDBJ databases">
        <title>Adaptive evolution of stress response genes in parasites aligns with host niche diversity.</title>
        <authorList>
            <person name="Hahn C."/>
            <person name="Resl P."/>
        </authorList>
    </citation>
    <scope>NUCLEOTIDE SEQUENCE [LARGE SCALE GENOMIC DNA]</scope>
    <source>
        <strain evidence="5">EGGRZ-B1_66</strain>
        <tissue evidence="5">Body</tissue>
    </source>
</reference>
<feature type="domain" description="Tyrosinase copper-binding" evidence="4">
    <location>
        <begin position="365"/>
        <end position="376"/>
    </location>
</feature>
<evidence type="ECO:0000259" key="4">
    <source>
        <dbReference type="PROSITE" id="PS00498"/>
    </source>
</evidence>
<keyword evidence="1" id="KW-0479">Metal-binding</keyword>
<keyword evidence="2" id="KW-0186">Copper</keyword>
<keyword evidence="3" id="KW-0732">Signal</keyword>
<organism evidence="5 6">
    <name type="scientific">Cichlidogyrus casuarinus</name>
    <dbReference type="NCBI Taxonomy" id="1844966"/>
    <lineage>
        <taxon>Eukaryota</taxon>
        <taxon>Metazoa</taxon>
        <taxon>Spiralia</taxon>
        <taxon>Lophotrochozoa</taxon>
        <taxon>Platyhelminthes</taxon>
        <taxon>Monogenea</taxon>
        <taxon>Monopisthocotylea</taxon>
        <taxon>Dactylogyridea</taxon>
        <taxon>Ancyrocephalidae</taxon>
        <taxon>Cichlidogyrus</taxon>
    </lineage>
</organism>
<dbReference type="GO" id="GO:0046872">
    <property type="term" value="F:metal ion binding"/>
    <property type="evidence" value="ECO:0007669"/>
    <property type="project" value="UniProtKB-KW"/>
</dbReference>
<name>A0ABD2QHI1_9PLAT</name>
<feature type="chain" id="PRO_5044779381" description="Tyrosinase copper-binding domain-containing protein" evidence="3">
    <location>
        <begin position="26"/>
        <end position="455"/>
    </location>
</feature>